<keyword evidence="1" id="KW-1133">Transmembrane helix</keyword>
<sequence>MLMKFTKLLRAVIGANLVILMAFAFLPALLINPDVDIFQNVINYISKD</sequence>
<organism evidence="2 3">
    <name type="scientific">Sporosarcina luteola</name>
    <dbReference type="NCBI Taxonomy" id="582850"/>
    <lineage>
        <taxon>Bacteria</taxon>
        <taxon>Bacillati</taxon>
        <taxon>Bacillota</taxon>
        <taxon>Bacilli</taxon>
        <taxon>Bacillales</taxon>
        <taxon>Caryophanaceae</taxon>
        <taxon>Sporosarcina</taxon>
    </lineage>
</organism>
<keyword evidence="1" id="KW-0472">Membrane</keyword>
<gene>
    <name evidence="2" type="ORF">SLU01_23830</name>
</gene>
<keyword evidence="1" id="KW-0812">Transmembrane</keyword>
<name>A0A511Z9G1_9BACL</name>
<evidence type="ECO:0000256" key="1">
    <source>
        <dbReference type="SAM" id="Phobius"/>
    </source>
</evidence>
<dbReference type="EMBL" id="BJYL01000032">
    <property type="protein sequence ID" value="GEN84071.1"/>
    <property type="molecule type" value="Genomic_DNA"/>
</dbReference>
<reference evidence="2 3" key="1">
    <citation type="submission" date="2019-07" db="EMBL/GenBank/DDBJ databases">
        <title>Whole genome shotgun sequence of Sporosarcina luteola NBRC 105378.</title>
        <authorList>
            <person name="Hosoyama A."/>
            <person name="Uohara A."/>
            <person name="Ohji S."/>
            <person name="Ichikawa N."/>
        </authorList>
    </citation>
    <scope>NUCLEOTIDE SEQUENCE [LARGE SCALE GENOMIC DNA]</scope>
    <source>
        <strain evidence="2 3">NBRC 105378</strain>
    </source>
</reference>
<accession>A0A511Z9G1</accession>
<dbReference type="AlphaFoldDB" id="A0A511Z9G1"/>
<protein>
    <submittedName>
        <fullName evidence="2">Uncharacterized protein</fullName>
    </submittedName>
</protein>
<evidence type="ECO:0000313" key="2">
    <source>
        <dbReference type="EMBL" id="GEN84071.1"/>
    </source>
</evidence>
<keyword evidence="3" id="KW-1185">Reference proteome</keyword>
<evidence type="ECO:0000313" key="3">
    <source>
        <dbReference type="Proteomes" id="UP000321901"/>
    </source>
</evidence>
<comment type="caution">
    <text evidence="2">The sequence shown here is derived from an EMBL/GenBank/DDBJ whole genome shotgun (WGS) entry which is preliminary data.</text>
</comment>
<dbReference type="Proteomes" id="UP000321901">
    <property type="component" value="Unassembled WGS sequence"/>
</dbReference>
<feature type="transmembrane region" description="Helical" evidence="1">
    <location>
        <begin position="12"/>
        <end position="31"/>
    </location>
</feature>
<proteinExistence type="predicted"/>